<dbReference type="PANTHER" id="PTHR24198:SF194">
    <property type="entry name" value="INVERSIN-A"/>
    <property type="match status" value="1"/>
</dbReference>
<dbReference type="EMBL" id="CAJNJA010015548">
    <property type="protein sequence ID" value="CAE7363650.1"/>
    <property type="molecule type" value="Genomic_DNA"/>
</dbReference>
<name>A0A812QBQ1_9DINO</name>
<dbReference type="InterPro" id="IPR002110">
    <property type="entry name" value="Ankyrin_rpt"/>
</dbReference>
<keyword evidence="5" id="KW-1185">Reference proteome</keyword>
<organism evidence="4 5">
    <name type="scientific">Symbiodinium necroappetens</name>
    <dbReference type="NCBI Taxonomy" id="1628268"/>
    <lineage>
        <taxon>Eukaryota</taxon>
        <taxon>Sar</taxon>
        <taxon>Alveolata</taxon>
        <taxon>Dinophyceae</taxon>
        <taxon>Suessiales</taxon>
        <taxon>Symbiodiniaceae</taxon>
        <taxon>Symbiodinium</taxon>
    </lineage>
</organism>
<feature type="non-terminal residue" evidence="4">
    <location>
        <position position="237"/>
    </location>
</feature>
<dbReference type="Proteomes" id="UP000601435">
    <property type="component" value="Unassembled WGS sequence"/>
</dbReference>
<evidence type="ECO:0000313" key="4">
    <source>
        <dbReference type="EMBL" id="CAE7363650.1"/>
    </source>
</evidence>
<dbReference type="PROSITE" id="PS50088">
    <property type="entry name" value="ANK_REPEAT"/>
    <property type="match status" value="1"/>
</dbReference>
<comment type="caution">
    <text evidence="4">The sequence shown here is derived from an EMBL/GenBank/DDBJ whole genome shotgun (WGS) entry which is preliminary data.</text>
</comment>
<evidence type="ECO:0000256" key="3">
    <source>
        <dbReference type="PROSITE-ProRule" id="PRU00023"/>
    </source>
</evidence>
<dbReference type="Gene3D" id="1.25.40.20">
    <property type="entry name" value="Ankyrin repeat-containing domain"/>
    <property type="match status" value="2"/>
</dbReference>
<feature type="repeat" description="ANK" evidence="3">
    <location>
        <begin position="1"/>
        <end position="31"/>
    </location>
</feature>
<proteinExistence type="predicted"/>
<dbReference type="InterPro" id="IPR036770">
    <property type="entry name" value="Ankyrin_rpt-contain_sf"/>
</dbReference>
<evidence type="ECO:0000256" key="1">
    <source>
        <dbReference type="ARBA" id="ARBA00022737"/>
    </source>
</evidence>
<keyword evidence="2 3" id="KW-0040">ANK repeat</keyword>
<keyword evidence="1" id="KW-0677">Repeat</keyword>
<protein>
    <submittedName>
        <fullName evidence="4">Ankrd17 protein</fullName>
    </submittedName>
</protein>
<dbReference type="PANTHER" id="PTHR24198">
    <property type="entry name" value="ANKYRIN REPEAT AND PROTEIN KINASE DOMAIN-CONTAINING PROTEIN"/>
    <property type="match status" value="1"/>
</dbReference>
<evidence type="ECO:0000256" key="2">
    <source>
        <dbReference type="ARBA" id="ARBA00023043"/>
    </source>
</evidence>
<dbReference type="SUPFAM" id="SSF48403">
    <property type="entry name" value="Ankyrin repeat"/>
    <property type="match status" value="1"/>
</dbReference>
<evidence type="ECO:0000313" key="5">
    <source>
        <dbReference type="Proteomes" id="UP000601435"/>
    </source>
</evidence>
<dbReference type="SMART" id="SM00248">
    <property type="entry name" value="ANK"/>
    <property type="match status" value="6"/>
</dbReference>
<sequence>MTALSWTSGEGHVEVVRLLLQAGAAPELESDVGLTAAMCASMRGHSDIAGLLLDVCNGPHYAPMKTDAIAAASIMGQTQTLQFLMDAGAGTDVSDDGRCVAVICTSAKGDVDTLQTLLQAGIGTDHHYPVTADALALLSAAERGHVASARVLLENGFPMHAGPAGIQALVSAAVNGHAEMVVLLLQSQAGKDVFNERGRLAIACICAASQSRRDLVVRLVESHRVFRQDMVWVGDEP</sequence>
<dbReference type="Pfam" id="PF12796">
    <property type="entry name" value="Ank_2"/>
    <property type="match status" value="2"/>
</dbReference>
<reference evidence="4" key="1">
    <citation type="submission" date="2021-02" db="EMBL/GenBank/DDBJ databases">
        <authorList>
            <person name="Dougan E. K."/>
            <person name="Rhodes N."/>
            <person name="Thang M."/>
            <person name="Chan C."/>
        </authorList>
    </citation>
    <scope>NUCLEOTIDE SEQUENCE</scope>
</reference>
<dbReference type="OrthoDB" id="419536at2759"/>
<accession>A0A812QBQ1</accession>
<gene>
    <name evidence="4" type="primary">Ankrd17</name>
    <name evidence="4" type="ORF">SNEC2469_LOCUS9631</name>
</gene>
<dbReference type="AlphaFoldDB" id="A0A812QBQ1"/>